<organism evidence="1">
    <name type="scientific">Escherichia coli</name>
    <dbReference type="NCBI Taxonomy" id="562"/>
    <lineage>
        <taxon>Bacteria</taxon>
        <taxon>Pseudomonadati</taxon>
        <taxon>Pseudomonadota</taxon>
        <taxon>Gammaproteobacteria</taxon>
        <taxon>Enterobacterales</taxon>
        <taxon>Enterobacteriaceae</taxon>
        <taxon>Escherichia</taxon>
    </lineage>
</organism>
<evidence type="ECO:0000313" key="1">
    <source>
        <dbReference type="EMBL" id="AHW84631.1"/>
    </source>
</evidence>
<dbReference type="EMBL" id="KF678356">
    <property type="protein sequence ID" value="AHW84631.1"/>
    <property type="molecule type" value="Genomic_DNA"/>
</dbReference>
<dbReference type="EMBL" id="KF678360">
    <property type="protein sequence ID" value="AHW84720.1"/>
    <property type="molecule type" value="Genomic_DNA"/>
</dbReference>
<gene>
    <name evidence="1" type="primary">faoE</name>
    <name evidence="2" type="synonym">ftoE</name>
</gene>
<dbReference type="AlphaFoldDB" id="X5FE79"/>
<reference evidence="1" key="1">
    <citation type="journal article" date="2013" name="Infect. Genet. Evol.">
        <title>Genetic diversity and features analysis of type VI secretion systems loci in avian pathogenic Escherichia coli by wide genomic scanning.</title>
        <authorList>
            <person name="Ma J."/>
            <person name="Sun M."/>
            <person name="Bao Y."/>
            <person name="Pan Z."/>
            <person name="Zhang W."/>
            <person name="Lu C."/>
            <person name="Yao H."/>
        </authorList>
    </citation>
    <scope>NUCLEOTIDE SEQUENCE</scope>
    <source>
        <strain evidence="1">ED058</strain>
        <strain evidence="2">ED353</strain>
    </source>
</reference>
<accession>X5FE79</accession>
<name>X5FE79_ECOLX</name>
<proteinExistence type="predicted"/>
<protein>
    <submittedName>
        <fullName evidence="1">Uncharacterized protein</fullName>
    </submittedName>
</protein>
<evidence type="ECO:0000313" key="2">
    <source>
        <dbReference type="EMBL" id="AHW84720.1"/>
    </source>
</evidence>
<sequence>MDSVVAADYLAGFLCCICGREVCRGSDSCRRHSGGDGVLA</sequence>